<dbReference type="PROSITE" id="PS00383">
    <property type="entry name" value="TYR_PHOSPHATASE_1"/>
    <property type="match status" value="1"/>
</dbReference>
<dbReference type="PROSITE" id="PS50055">
    <property type="entry name" value="TYR_PHOSPHATASE_PTP"/>
    <property type="match status" value="1"/>
</dbReference>
<feature type="domain" description="Rhodanese" evidence="6">
    <location>
        <begin position="225"/>
        <end position="337"/>
    </location>
</feature>
<keyword evidence="7" id="KW-0675">Receptor</keyword>
<evidence type="ECO:0000259" key="4">
    <source>
        <dbReference type="PROSITE" id="PS50055"/>
    </source>
</evidence>
<dbReference type="InterPro" id="IPR050348">
    <property type="entry name" value="Protein-Tyr_Phosphatase"/>
</dbReference>
<dbReference type="InterPro" id="IPR000387">
    <property type="entry name" value="Tyr_Pase_dom"/>
</dbReference>
<evidence type="ECO:0000256" key="3">
    <source>
        <dbReference type="SAM" id="MobiDB-lite"/>
    </source>
</evidence>
<dbReference type="Pfam" id="PF00102">
    <property type="entry name" value="Y_phosphatase"/>
    <property type="match status" value="1"/>
</dbReference>
<comment type="caution">
    <text evidence="7">The sequence shown here is derived from an EMBL/GenBank/DDBJ whole genome shotgun (WGS) entry which is preliminary data.</text>
</comment>
<dbReference type="SUPFAM" id="SSF52821">
    <property type="entry name" value="Rhodanese/Cell cycle control phosphatase"/>
    <property type="match status" value="1"/>
</dbReference>
<dbReference type="InterPro" id="IPR003595">
    <property type="entry name" value="Tyr_Pase_cat"/>
</dbReference>
<comment type="similarity">
    <text evidence="1">Belongs to the protein-tyrosine phosphatase family. Non-receptor class subfamily.</text>
</comment>
<evidence type="ECO:0000313" key="7">
    <source>
        <dbReference type="EMBL" id="OMH81411.1"/>
    </source>
</evidence>
<dbReference type="PANTHER" id="PTHR19134:SF449">
    <property type="entry name" value="TYROSINE-PROTEIN PHOSPHATASE 1"/>
    <property type="match status" value="1"/>
</dbReference>
<feature type="compositionally biased region" description="Basic and acidic residues" evidence="3">
    <location>
        <begin position="161"/>
        <end position="170"/>
    </location>
</feature>
<keyword evidence="8" id="KW-1185">Reference proteome</keyword>
<feature type="region of interest" description="Disordered" evidence="3">
    <location>
        <begin position="161"/>
        <end position="188"/>
    </location>
</feature>
<dbReference type="InterPro" id="IPR029021">
    <property type="entry name" value="Prot-tyrosine_phosphatase-like"/>
</dbReference>
<reference evidence="8" key="1">
    <citation type="submission" date="2017-01" db="EMBL/GenBank/DDBJ databases">
        <authorList>
            <person name="Wang Y."/>
            <person name="White M."/>
            <person name="Kvist S."/>
            <person name="Moncalvo J.-M."/>
        </authorList>
    </citation>
    <scope>NUCLEOTIDE SEQUENCE [LARGE SCALE GENOMIC DNA]</scope>
    <source>
        <strain evidence="8">COL-18-3</strain>
    </source>
</reference>
<dbReference type="PANTHER" id="PTHR19134">
    <property type="entry name" value="RECEPTOR-TYPE TYROSINE-PROTEIN PHOSPHATASE"/>
    <property type="match status" value="1"/>
</dbReference>
<proteinExistence type="inferred from homology"/>
<dbReference type="Proteomes" id="UP000188320">
    <property type="component" value="Unassembled WGS sequence"/>
</dbReference>
<feature type="domain" description="Tyrosine specific protein phosphatases" evidence="5">
    <location>
        <begin position="575"/>
        <end position="662"/>
    </location>
</feature>
<evidence type="ECO:0000259" key="5">
    <source>
        <dbReference type="PROSITE" id="PS50056"/>
    </source>
</evidence>
<organism evidence="7 8">
    <name type="scientific">Zancudomyces culisetae</name>
    <name type="common">Gut fungus</name>
    <name type="synonym">Smittium culisetae</name>
    <dbReference type="NCBI Taxonomy" id="1213189"/>
    <lineage>
        <taxon>Eukaryota</taxon>
        <taxon>Fungi</taxon>
        <taxon>Fungi incertae sedis</taxon>
        <taxon>Zoopagomycota</taxon>
        <taxon>Kickxellomycotina</taxon>
        <taxon>Harpellomycetes</taxon>
        <taxon>Harpellales</taxon>
        <taxon>Legeriomycetaceae</taxon>
        <taxon>Zancudomyces</taxon>
    </lineage>
</organism>
<protein>
    <recommendedName>
        <fullName evidence="2">protein-tyrosine-phosphatase</fullName>
        <ecNumber evidence="2">3.1.3.48</ecNumber>
    </recommendedName>
</protein>
<dbReference type="SMART" id="SM00404">
    <property type="entry name" value="PTPc_motif"/>
    <property type="match status" value="1"/>
</dbReference>
<feature type="domain" description="Tyrosine-protein phosphatase" evidence="4">
    <location>
        <begin position="408"/>
        <end position="671"/>
    </location>
</feature>
<dbReference type="Gene3D" id="3.90.190.10">
    <property type="entry name" value="Protein tyrosine phosphatase superfamily"/>
    <property type="match status" value="1"/>
</dbReference>
<dbReference type="EMBL" id="LSSK01000904">
    <property type="protein sequence ID" value="OMH81411.1"/>
    <property type="molecule type" value="Genomic_DNA"/>
</dbReference>
<dbReference type="PROSITE" id="PS50056">
    <property type="entry name" value="TYR_PHOSPHATASE_2"/>
    <property type="match status" value="1"/>
</dbReference>
<dbReference type="SMART" id="SM00194">
    <property type="entry name" value="PTPc"/>
    <property type="match status" value="1"/>
</dbReference>
<dbReference type="GO" id="GO:0004725">
    <property type="term" value="F:protein tyrosine phosphatase activity"/>
    <property type="evidence" value="ECO:0007669"/>
    <property type="project" value="UniProtKB-EC"/>
</dbReference>
<dbReference type="OrthoDB" id="6058203at2759"/>
<accession>A0A1R1PKB0</accession>
<evidence type="ECO:0000256" key="1">
    <source>
        <dbReference type="ARBA" id="ARBA00009649"/>
    </source>
</evidence>
<dbReference type="InterPro" id="IPR000242">
    <property type="entry name" value="PTP_cat"/>
</dbReference>
<evidence type="ECO:0000259" key="6">
    <source>
        <dbReference type="PROSITE" id="PS50206"/>
    </source>
</evidence>
<dbReference type="Pfam" id="PF00581">
    <property type="entry name" value="Rhodanese"/>
    <property type="match status" value="1"/>
</dbReference>
<dbReference type="Gene3D" id="3.40.250.10">
    <property type="entry name" value="Rhodanese-like domain"/>
    <property type="match status" value="1"/>
</dbReference>
<dbReference type="AlphaFoldDB" id="A0A1R1PKB0"/>
<dbReference type="PRINTS" id="PR00700">
    <property type="entry name" value="PRTYPHPHTASE"/>
</dbReference>
<dbReference type="InterPro" id="IPR001763">
    <property type="entry name" value="Rhodanese-like_dom"/>
</dbReference>
<dbReference type="InterPro" id="IPR036873">
    <property type="entry name" value="Rhodanese-like_dom_sf"/>
</dbReference>
<evidence type="ECO:0000256" key="2">
    <source>
        <dbReference type="ARBA" id="ARBA00013064"/>
    </source>
</evidence>
<name>A0A1R1PKB0_ZANCU</name>
<dbReference type="SMART" id="SM00450">
    <property type="entry name" value="RHOD"/>
    <property type="match status" value="1"/>
</dbReference>
<sequence>MNNLKKIFNFKKGKKEGKRNAKPQKTQIVEVPSWERDGYITENEYVIMPYKVDMFDDEKISIASKGLYKWESITLVDGNESSAWETLGRYVDSGYKKLGLVHDKKTRKSFFQNNKRENSHEGQPSDNSQSDDTQCSTSRGGVSKRLLVDVEQGLQYNDRFVQDQPKDKSCSRSGSKVKAKKSYKKEFKKSMSGSKSKRLYSLRINRSAKAGKMEVEELEKLVRERLDSLLVIDTRNIQQYTKSHVLNAISLEQLKACDRGARKILGQTVRKGISQLIEEYINAVGGLVEKIVIYDDDNSGSAWKAAAICRDQLRGFTIYTLEGGYKKFYENAKSLCYVLKVNETEAGITIPSWLEERSKEKIGDMGVAATYFDKLTISERARIVKIREGTDKDDCSYSFNSGYMRIGQNRYPNVLPYDSSRVKLHVSSTNKESNDYINANYVGMEDGPQYILTQGPLQSTTPDFWQMIWEQNVNVIVMLGELTENGVEKCYAYWPAAVGVWHRFRTRDSDCVISVRMEAAADDCNCKEIVTRMFRIRASINGRVTGKARVVTQIQYLAWKDNSTPDTPRGLIRTISLANMASTSYQDQGVVSAENDSKTHPIVVHCSAGCGRSGVFAAVDTALLLKKDETPVVQGNYDPLFSIVSTFRKQRMGVVQSLDQFLFCYKAILYNLKSTDDLKYPQLDILNLSTEQKKMVIQWNRLRSNVFPPDSNNLVWIMVGLLEIAMELKILQLNHHAVNNTSRRQGIATVSNSTTASARTDVNIRDFLSMSMDSYLKYFFSHKTSQASKKEDSTIAQRLIHDNETKYNLDHITLLNPPAFKLNGKSKQKLISNPGSAGSTSLNSSGSRVGKYFPSSKALIQPFPSTNNSIKIAILDNSALEATKNTTLELDDKNPIGGLKTHLLGAKAGNNMENITSPSQHMNFKNPSASASPKPKKAPAGLSIIVGSQKIGVDNYQTNPDLISSSVKQSSVTPSYSGVNESKDFGHELSSFVKTDHSRIADEKTAVFDQSTLIPSTNPTKKADTHTHTHVYLPNREIRLSVSSIQLQTKNFTLDENNRSDVLTHSSDDSASFMRFGNVTLDSVYNFPIPPINTLDKSHADLHATTDDLDVGNGVHSNTSRSSIDINSILPVYTPGHDSSNNYKNGVSCSAPPFSSIPNPDINQFSNFGISRNNHYLDPMGTGHTLAFPLLSSTP</sequence>
<evidence type="ECO:0000313" key="8">
    <source>
        <dbReference type="Proteomes" id="UP000188320"/>
    </source>
</evidence>
<dbReference type="SUPFAM" id="SSF52799">
    <property type="entry name" value="(Phosphotyrosine protein) phosphatases II"/>
    <property type="match status" value="1"/>
</dbReference>
<dbReference type="PROSITE" id="PS50206">
    <property type="entry name" value="RHODANESE_3"/>
    <property type="match status" value="1"/>
</dbReference>
<feature type="region of interest" description="Disordered" evidence="3">
    <location>
        <begin position="110"/>
        <end position="140"/>
    </location>
</feature>
<dbReference type="InterPro" id="IPR016130">
    <property type="entry name" value="Tyr_Pase_AS"/>
</dbReference>
<feature type="compositionally biased region" description="Polar residues" evidence="3">
    <location>
        <begin position="121"/>
        <end position="140"/>
    </location>
</feature>
<gene>
    <name evidence="7" type="ORF">AX774_g5134</name>
</gene>
<dbReference type="EC" id="3.1.3.48" evidence="2"/>